<feature type="compositionally biased region" description="Basic and acidic residues" evidence="1">
    <location>
        <begin position="216"/>
        <end position="238"/>
    </location>
</feature>
<evidence type="ECO:0000313" key="4">
    <source>
        <dbReference type="EMBL" id="CAF1394869.1"/>
    </source>
</evidence>
<keyword evidence="9" id="KW-1185">Reference proteome</keyword>
<accession>A0A815EWV2</accession>
<organism evidence="2 8">
    <name type="scientific">Rotaria sordida</name>
    <dbReference type="NCBI Taxonomy" id="392033"/>
    <lineage>
        <taxon>Eukaryota</taxon>
        <taxon>Metazoa</taxon>
        <taxon>Spiralia</taxon>
        <taxon>Gnathifera</taxon>
        <taxon>Rotifera</taxon>
        <taxon>Eurotatoria</taxon>
        <taxon>Bdelloidea</taxon>
        <taxon>Philodinida</taxon>
        <taxon>Philodinidae</taxon>
        <taxon>Rotaria</taxon>
    </lineage>
</organism>
<feature type="region of interest" description="Disordered" evidence="1">
    <location>
        <begin position="293"/>
        <end position="326"/>
    </location>
</feature>
<evidence type="ECO:0000313" key="6">
    <source>
        <dbReference type="EMBL" id="CAF4069300.1"/>
    </source>
</evidence>
<dbReference type="EMBL" id="CAJNOO010003492">
    <property type="protein sequence ID" value="CAF1339733.1"/>
    <property type="molecule type" value="Genomic_DNA"/>
</dbReference>
<evidence type="ECO:0000313" key="3">
    <source>
        <dbReference type="EMBL" id="CAF1339733.1"/>
    </source>
</evidence>
<dbReference type="Proteomes" id="UP000663882">
    <property type="component" value="Unassembled WGS sequence"/>
</dbReference>
<evidence type="ECO:0000313" key="7">
    <source>
        <dbReference type="EMBL" id="CAF4126402.1"/>
    </source>
</evidence>
<name>A0A815EWV2_9BILA</name>
<dbReference type="EMBL" id="CAJNOU010003518">
    <property type="protein sequence ID" value="CAF1394869.1"/>
    <property type="molecule type" value="Genomic_DNA"/>
</dbReference>
<feature type="region of interest" description="Disordered" evidence="1">
    <location>
        <begin position="214"/>
        <end position="278"/>
    </location>
</feature>
<feature type="compositionally biased region" description="Basic and acidic residues" evidence="1">
    <location>
        <begin position="76"/>
        <end position="85"/>
    </location>
</feature>
<comment type="caution">
    <text evidence="2">The sequence shown here is derived from an EMBL/GenBank/DDBJ whole genome shotgun (WGS) entry which is preliminary data.</text>
</comment>
<dbReference type="EMBL" id="CAJNOL010004220">
    <property type="protein sequence ID" value="CAF1583575.1"/>
    <property type="molecule type" value="Genomic_DNA"/>
</dbReference>
<sequence length="326" mass="36698">MHLKRQQHNKFSYAMAIYICSARSDCEEFDGKYRDRGINRGILASTKYSQNETYRNRNNEEEKIDIENVNNGSSAELERYEKESESSVNEDASSEEETSQINTGVYLLYDKKKEVQECVNNVLSYANEYGTLLSETQLKTILDIENVEITKDRTNGLVQVISKCVDIVTNSHFVPPTTKKPVYEYYGKKYKLTMIHPIKPIPIPSAILPKYQTKGNKKEKTDGCNKSGNEKEPKKINEENNTTSGDDEEKDQNEKLNKLKNNSSQESCNTPKDGFVAGKTNSTIMIDTHSRSLPHAAAASVTSSDDLSVINRDSKLITTPPSTPPS</sequence>
<evidence type="ECO:0000313" key="8">
    <source>
        <dbReference type="Proteomes" id="UP000663854"/>
    </source>
</evidence>
<dbReference type="Proteomes" id="UP000663874">
    <property type="component" value="Unassembled WGS sequence"/>
</dbReference>
<dbReference type="Proteomes" id="UP000663870">
    <property type="component" value="Unassembled WGS sequence"/>
</dbReference>
<evidence type="ECO:0000313" key="5">
    <source>
        <dbReference type="EMBL" id="CAF1583575.1"/>
    </source>
</evidence>
<dbReference type="EMBL" id="CAJNOH010002943">
    <property type="protein sequence ID" value="CAF1317243.1"/>
    <property type="molecule type" value="Genomic_DNA"/>
</dbReference>
<evidence type="ECO:0000256" key="1">
    <source>
        <dbReference type="SAM" id="MobiDB-lite"/>
    </source>
</evidence>
<proteinExistence type="predicted"/>
<dbReference type="EMBL" id="CAJOAX010010115">
    <property type="protein sequence ID" value="CAF4069300.1"/>
    <property type="molecule type" value="Genomic_DNA"/>
</dbReference>
<dbReference type="Proteomes" id="UP000663823">
    <property type="component" value="Unassembled WGS sequence"/>
</dbReference>
<feature type="region of interest" description="Disordered" evidence="1">
    <location>
        <begin position="52"/>
        <end position="97"/>
    </location>
</feature>
<dbReference type="Proteomes" id="UP000663889">
    <property type="component" value="Unassembled WGS sequence"/>
</dbReference>
<dbReference type="Proteomes" id="UP000663854">
    <property type="component" value="Unassembled WGS sequence"/>
</dbReference>
<dbReference type="OrthoDB" id="10064419at2759"/>
<protein>
    <submittedName>
        <fullName evidence="2">Uncharacterized protein</fullName>
    </submittedName>
</protein>
<dbReference type="AlphaFoldDB" id="A0A815EWV2"/>
<evidence type="ECO:0000313" key="9">
    <source>
        <dbReference type="Proteomes" id="UP000663870"/>
    </source>
</evidence>
<gene>
    <name evidence="7" type="ORF">FNK824_LOCUS32536</name>
    <name evidence="5" type="ORF">JXQ802_LOCUS46489</name>
    <name evidence="6" type="ORF">OTI717_LOCUS32575</name>
    <name evidence="2" type="ORF">PYM288_LOCUS30725</name>
    <name evidence="3" type="ORF">RFH988_LOCUS31714</name>
    <name evidence="4" type="ORF">SEV965_LOCUS31130</name>
</gene>
<reference evidence="2" key="1">
    <citation type="submission" date="2021-02" db="EMBL/GenBank/DDBJ databases">
        <authorList>
            <person name="Nowell W R."/>
        </authorList>
    </citation>
    <scope>NUCLEOTIDE SEQUENCE</scope>
</reference>
<dbReference type="EMBL" id="CAJOBE010011236">
    <property type="protein sequence ID" value="CAF4126402.1"/>
    <property type="molecule type" value="Genomic_DNA"/>
</dbReference>
<evidence type="ECO:0000313" key="2">
    <source>
        <dbReference type="EMBL" id="CAF1317243.1"/>
    </source>
</evidence>